<protein>
    <submittedName>
        <fullName evidence="1">Transposase InsO and inactivated derivatives (Tra5)</fullName>
    </submittedName>
</protein>
<evidence type="ECO:0000313" key="2">
    <source>
        <dbReference type="Proteomes" id="UP001314262"/>
    </source>
</evidence>
<organism evidence="1 2">
    <name type="scientific">Fructobacillus tropaeoli</name>
    <dbReference type="NCBI Taxonomy" id="709323"/>
    <lineage>
        <taxon>Bacteria</taxon>
        <taxon>Bacillati</taxon>
        <taxon>Bacillota</taxon>
        <taxon>Bacilli</taxon>
        <taxon>Lactobacillales</taxon>
        <taxon>Lactobacillaceae</taxon>
        <taxon>Fructobacillus</taxon>
    </lineage>
</organism>
<evidence type="ECO:0000313" key="1">
    <source>
        <dbReference type="EMBL" id="CAK1249696.1"/>
    </source>
</evidence>
<sequence>MMAIIKRGNCQSVMTQKYRKPVTEVLSSVGDGRFVSDMLLEALSRHPEPAYLHSDMGSEYTSSVFEN</sequence>
<accession>A0ABM9MYN3</accession>
<proteinExistence type="predicted"/>
<keyword evidence="2" id="KW-1185">Reference proteome</keyword>
<name>A0ABM9MYN3_9LACO</name>
<dbReference type="RefSeq" id="WP_338346768.1">
    <property type="nucleotide sequence ID" value="NZ_CAUZLT010000005.1"/>
</dbReference>
<dbReference type="SUPFAM" id="SSF53098">
    <property type="entry name" value="Ribonuclease H-like"/>
    <property type="match status" value="1"/>
</dbReference>
<comment type="caution">
    <text evidence="1">The sequence shown here is derived from an EMBL/GenBank/DDBJ whole genome shotgun (WGS) entry which is preliminary data.</text>
</comment>
<dbReference type="EMBL" id="CAUZLT010000005">
    <property type="protein sequence ID" value="CAK1249696.1"/>
    <property type="molecule type" value="Genomic_DNA"/>
</dbReference>
<reference evidence="1 2" key="1">
    <citation type="submission" date="2023-10" db="EMBL/GenBank/DDBJ databases">
        <authorList>
            <person name="Botero Cardona J."/>
        </authorList>
    </citation>
    <scope>NUCLEOTIDE SEQUENCE [LARGE SCALE GENOMIC DNA]</scope>
    <source>
        <strain evidence="1 2">R-53137</strain>
    </source>
</reference>
<dbReference type="Proteomes" id="UP001314262">
    <property type="component" value="Unassembled WGS sequence"/>
</dbReference>
<dbReference type="InterPro" id="IPR012337">
    <property type="entry name" value="RNaseH-like_sf"/>
</dbReference>
<gene>
    <name evidence="1" type="ORF">R53137_KAKDMLNK_01244</name>
</gene>